<dbReference type="InterPro" id="IPR040290">
    <property type="entry name" value="Prot_E6-like"/>
</dbReference>
<organism evidence="3">
    <name type="scientific">Arundo donax</name>
    <name type="common">Giant reed</name>
    <name type="synonym">Donax arundinaceus</name>
    <dbReference type="NCBI Taxonomy" id="35708"/>
    <lineage>
        <taxon>Eukaryota</taxon>
        <taxon>Viridiplantae</taxon>
        <taxon>Streptophyta</taxon>
        <taxon>Embryophyta</taxon>
        <taxon>Tracheophyta</taxon>
        <taxon>Spermatophyta</taxon>
        <taxon>Magnoliopsida</taxon>
        <taxon>Liliopsida</taxon>
        <taxon>Poales</taxon>
        <taxon>Poaceae</taxon>
        <taxon>PACMAD clade</taxon>
        <taxon>Arundinoideae</taxon>
        <taxon>Arundineae</taxon>
        <taxon>Arundo</taxon>
    </lineage>
</organism>
<feature type="region of interest" description="Disordered" evidence="1">
    <location>
        <begin position="44"/>
        <end position="140"/>
    </location>
</feature>
<dbReference type="EMBL" id="GBRH01219852">
    <property type="protein sequence ID" value="JAD78043.1"/>
    <property type="molecule type" value="Transcribed_RNA"/>
</dbReference>
<sequence length="243" mass="26604">MASSAHRRFLLAFLAVLAAAAPRAADAWGGGRLFFSKTTRAEAAAEPEKAADPNSAPAFARPSTAGSSRGDGLYGRPEENYPPAYFRRGVHRNAEKLTTTTNDVPTTTTGTEEEDAAAAVGDGGERVEPFPENGSGRGRPYYYTGFRGGGRQQEQPRDYRMSDTRLYQNGRYYYDVDNGRYGYGHESNPVRTRPEELGAGDRYGRYGSAAARYEYGNGNEFGNGVMDNQNSFQEEGQNGRYIP</sequence>
<dbReference type="PANTHER" id="PTHR35274:SF2">
    <property type="entry name" value="E6-LIKE PROTEIN"/>
    <property type="match status" value="1"/>
</dbReference>
<name>A0A0A9CUD5_ARUDO</name>
<reference evidence="3" key="1">
    <citation type="submission" date="2014-09" db="EMBL/GenBank/DDBJ databases">
        <authorList>
            <person name="Magalhaes I.L.F."/>
            <person name="Oliveira U."/>
            <person name="Santos F.R."/>
            <person name="Vidigal T.H.D.A."/>
            <person name="Brescovit A.D."/>
            <person name="Santos A.J."/>
        </authorList>
    </citation>
    <scope>NUCLEOTIDE SEQUENCE</scope>
    <source>
        <tissue evidence="3">Shoot tissue taken approximately 20 cm above the soil surface</tissue>
    </source>
</reference>
<feature type="chain" id="PRO_5002060937" evidence="2">
    <location>
        <begin position="21"/>
        <end position="243"/>
    </location>
</feature>
<protein>
    <submittedName>
        <fullName evidence="3">Uncharacterized protein</fullName>
    </submittedName>
</protein>
<dbReference type="AlphaFoldDB" id="A0A0A9CUD5"/>
<feature type="compositionally biased region" description="Low complexity" evidence="1">
    <location>
        <begin position="98"/>
        <end position="110"/>
    </location>
</feature>
<evidence type="ECO:0000313" key="3">
    <source>
        <dbReference type="EMBL" id="JAD78043.1"/>
    </source>
</evidence>
<reference evidence="3" key="2">
    <citation type="journal article" date="2015" name="Data Brief">
        <title>Shoot transcriptome of the giant reed, Arundo donax.</title>
        <authorList>
            <person name="Barrero R.A."/>
            <person name="Guerrero F.D."/>
            <person name="Moolhuijzen P."/>
            <person name="Goolsby J.A."/>
            <person name="Tidwell J."/>
            <person name="Bellgard S.E."/>
            <person name="Bellgard M.I."/>
        </authorList>
    </citation>
    <scope>NUCLEOTIDE SEQUENCE</scope>
    <source>
        <tissue evidence="3">Shoot tissue taken approximately 20 cm above the soil surface</tissue>
    </source>
</reference>
<evidence type="ECO:0000256" key="2">
    <source>
        <dbReference type="SAM" id="SignalP"/>
    </source>
</evidence>
<proteinExistence type="predicted"/>
<evidence type="ECO:0000256" key="1">
    <source>
        <dbReference type="SAM" id="MobiDB-lite"/>
    </source>
</evidence>
<dbReference type="PANTHER" id="PTHR35274">
    <property type="entry name" value="E6-LIKE PROTEIN"/>
    <property type="match status" value="1"/>
</dbReference>
<feature type="signal peptide" evidence="2">
    <location>
        <begin position="1"/>
        <end position="20"/>
    </location>
</feature>
<feature type="compositionally biased region" description="Polar residues" evidence="1">
    <location>
        <begin position="226"/>
        <end position="236"/>
    </location>
</feature>
<accession>A0A0A9CUD5</accession>
<keyword evidence="2" id="KW-0732">Signal</keyword>
<feature type="region of interest" description="Disordered" evidence="1">
    <location>
        <begin position="224"/>
        <end position="243"/>
    </location>
</feature>